<feature type="region of interest" description="Disordered" evidence="8">
    <location>
        <begin position="462"/>
        <end position="523"/>
    </location>
</feature>
<evidence type="ECO:0000256" key="5">
    <source>
        <dbReference type="ARBA" id="ARBA00022692"/>
    </source>
</evidence>
<accession>A0A269PF03</accession>
<dbReference type="SUPFAM" id="SSF82861">
    <property type="entry name" value="Mechanosensitive channel protein MscS (YggB), transmembrane region"/>
    <property type="match status" value="1"/>
</dbReference>
<organism evidence="11 12">
    <name type="scientific">Corynebacterium hadale</name>
    <dbReference type="NCBI Taxonomy" id="2026255"/>
    <lineage>
        <taxon>Bacteria</taxon>
        <taxon>Bacillati</taxon>
        <taxon>Actinomycetota</taxon>
        <taxon>Actinomycetes</taxon>
        <taxon>Mycobacteriales</taxon>
        <taxon>Corynebacteriaceae</taxon>
        <taxon>Corynebacterium</taxon>
    </lineage>
</organism>
<evidence type="ECO:0000256" key="1">
    <source>
        <dbReference type="ARBA" id="ARBA00004141"/>
    </source>
</evidence>
<keyword evidence="5 9" id="KW-0812">Transmembrane</keyword>
<evidence type="ECO:0000259" key="10">
    <source>
        <dbReference type="Pfam" id="PF00924"/>
    </source>
</evidence>
<feature type="region of interest" description="Disordered" evidence="8">
    <location>
        <begin position="428"/>
        <end position="449"/>
    </location>
</feature>
<evidence type="ECO:0000256" key="4">
    <source>
        <dbReference type="ARBA" id="ARBA00022475"/>
    </source>
</evidence>
<protein>
    <recommendedName>
        <fullName evidence="10">Mechanosensitive ion channel MscS domain-containing protein</fullName>
    </recommendedName>
</protein>
<sequence>MPFTYILLEWWHWIADTGINLALLFVLALLVPRAGRFINRYFERQVTRTTDVDEGKSRLALVGVAVYIGEIVAYFLLLIFALQQIGFSLAGAAIPATVVSAAVGFGAQSIIADFLAGFFILTEKQYGVGDYVSFQGSGVDIEGEVIQITMRATQIRTIEQATVSIPNSTARVCINQSNYWSNAMVVIPVPLLGSRSADEAIARSERAARRALAQPEIAGTVRDELQVHPAVGITPPATVGSPWTVDMRFLVRVDPLAQWMVERAIRVAILDEFWNEYGSATTLDGTLVDAPVTPPTTHHSRGIPPEAPSPVRPPDALDATDTTETPAPSPSAEATNSPTPPHPVDDPAAAPTRSDSASFATHGDDARTDDAASTVPTTDTGSDHRTWFFSSPQRVLNGIMRMSTLVLLAIFGILLLIRGFMVQPGEESEANSGFLAPPARTTAQTTEAVPDAADVAPTYEQTEPEFTAPAQPTTEAQQSTEHTPLETSTPGETAQNSDALLSQSASESALPQVTESATLSTEP</sequence>
<dbReference type="PANTHER" id="PTHR30460">
    <property type="entry name" value="MODERATE CONDUCTANCE MECHANOSENSITIVE CHANNEL YBIO"/>
    <property type="match status" value="1"/>
</dbReference>
<comment type="similarity">
    <text evidence="3">Belongs to the MscS (TC 1.A.23) family.</text>
</comment>
<dbReference type="Gene3D" id="2.30.30.60">
    <property type="match status" value="1"/>
</dbReference>
<feature type="compositionally biased region" description="Polar residues" evidence="8">
    <location>
        <begin position="511"/>
        <end position="523"/>
    </location>
</feature>
<feature type="domain" description="Mechanosensitive ion channel MscS" evidence="10">
    <location>
        <begin position="110"/>
        <end position="169"/>
    </location>
</feature>
<feature type="compositionally biased region" description="Polar residues" evidence="8">
    <location>
        <begin position="320"/>
        <end position="337"/>
    </location>
</feature>
<comment type="caution">
    <text evidence="11">The sequence shown here is derived from an EMBL/GenBank/DDBJ whole genome shotgun (WGS) entry which is preliminary data.</text>
</comment>
<gene>
    <name evidence="11" type="ORF">CIG21_04415</name>
</gene>
<keyword evidence="6 9" id="KW-1133">Transmembrane helix</keyword>
<feature type="region of interest" description="Disordered" evidence="8">
    <location>
        <begin position="285"/>
        <end position="386"/>
    </location>
</feature>
<dbReference type="InterPro" id="IPR006685">
    <property type="entry name" value="MscS_channel_2nd"/>
</dbReference>
<dbReference type="GO" id="GO:0005886">
    <property type="term" value="C:plasma membrane"/>
    <property type="evidence" value="ECO:0007669"/>
    <property type="project" value="UniProtKB-SubCell"/>
</dbReference>
<feature type="compositionally biased region" description="Low complexity" evidence="8">
    <location>
        <begin position="497"/>
        <end position="510"/>
    </location>
</feature>
<dbReference type="GO" id="GO:0008381">
    <property type="term" value="F:mechanosensitive monoatomic ion channel activity"/>
    <property type="evidence" value="ECO:0007669"/>
    <property type="project" value="InterPro"/>
</dbReference>
<dbReference type="InterPro" id="IPR023408">
    <property type="entry name" value="MscS_beta-dom_sf"/>
</dbReference>
<feature type="transmembrane region" description="Helical" evidence="9">
    <location>
        <begin position="20"/>
        <end position="38"/>
    </location>
</feature>
<dbReference type="SUPFAM" id="SSF50182">
    <property type="entry name" value="Sm-like ribonucleoproteins"/>
    <property type="match status" value="1"/>
</dbReference>
<feature type="transmembrane region" description="Helical" evidence="9">
    <location>
        <begin position="59"/>
        <end position="82"/>
    </location>
</feature>
<dbReference type="AlphaFoldDB" id="A0A269PF03"/>
<feature type="transmembrane region" description="Helical" evidence="9">
    <location>
        <begin position="402"/>
        <end position="421"/>
    </location>
</feature>
<dbReference type="InterPro" id="IPR045276">
    <property type="entry name" value="YbiO_bact"/>
</dbReference>
<dbReference type="PANTHER" id="PTHR30460:SF0">
    <property type="entry name" value="MODERATE CONDUCTANCE MECHANOSENSITIVE CHANNEL YBIO"/>
    <property type="match status" value="1"/>
</dbReference>
<dbReference type="Pfam" id="PF00924">
    <property type="entry name" value="MS_channel_2nd"/>
    <property type="match status" value="1"/>
</dbReference>
<feature type="transmembrane region" description="Helical" evidence="9">
    <location>
        <begin position="94"/>
        <end position="121"/>
    </location>
</feature>
<dbReference type="RefSeq" id="WP_095276108.1">
    <property type="nucleotide sequence ID" value="NZ_CP047655.1"/>
</dbReference>
<proteinExistence type="inferred from homology"/>
<comment type="subcellular location">
    <subcellularLocation>
        <location evidence="2">Cell membrane</location>
    </subcellularLocation>
    <subcellularLocation>
        <location evidence="1">Membrane</location>
        <topology evidence="1">Multi-pass membrane protein</topology>
    </subcellularLocation>
</comment>
<reference evidence="11 12" key="1">
    <citation type="submission" date="2017-08" db="EMBL/GenBank/DDBJ databases">
        <authorList>
            <person name="de Groot N.N."/>
        </authorList>
    </citation>
    <scope>NUCLEOTIDE SEQUENCE [LARGE SCALE GENOMIC DNA]</scope>
    <source>
        <strain evidence="11 12">NBT06-6</strain>
    </source>
</reference>
<evidence type="ECO:0000256" key="6">
    <source>
        <dbReference type="ARBA" id="ARBA00022989"/>
    </source>
</evidence>
<keyword evidence="4" id="KW-1003">Cell membrane</keyword>
<evidence type="ECO:0000256" key="3">
    <source>
        <dbReference type="ARBA" id="ARBA00008017"/>
    </source>
</evidence>
<dbReference type="InterPro" id="IPR010920">
    <property type="entry name" value="LSM_dom_sf"/>
</dbReference>
<evidence type="ECO:0000313" key="11">
    <source>
        <dbReference type="EMBL" id="PAJ70551.1"/>
    </source>
</evidence>
<dbReference type="Gene3D" id="1.10.287.1260">
    <property type="match status" value="1"/>
</dbReference>
<evidence type="ECO:0000256" key="7">
    <source>
        <dbReference type="ARBA" id="ARBA00023136"/>
    </source>
</evidence>
<dbReference type="Proteomes" id="UP000215771">
    <property type="component" value="Unassembled WGS sequence"/>
</dbReference>
<dbReference type="InterPro" id="IPR011014">
    <property type="entry name" value="MscS_channel_TM-2"/>
</dbReference>
<evidence type="ECO:0000256" key="9">
    <source>
        <dbReference type="SAM" id="Phobius"/>
    </source>
</evidence>
<feature type="compositionally biased region" description="Polar residues" evidence="8">
    <location>
        <begin position="470"/>
        <end position="496"/>
    </location>
</feature>
<dbReference type="EMBL" id="NQMQ01000009">
    <property type="protein sequence ID" value="PAJ70551.1"/>
    <property type="molecule type" value="Genomic_DNA"/>
</dbReference>
<name>A0A269PF03_9CORY</name>
<keyword evidence="7 9" id="KW-0472">Membrane</keyword>
<evidence type="ECO:0000313" key="12">
    <source>
        <dbReference type="Proteomes" id="UP000215771"/>
    </source>
</evidence>
<evidence type="ECO:0000256" key="2">
    <source>
        <dbReference type="ARBA" id="ARBA00004236"/>
    </source>
</evidence>
<evidence type="ECO:0000256" key="8">
    <source>
        <dbReference type="SAM" id="MobiDB-lite"/>
    </source>
</evidence>